<keyword evidence="3" id="KW-1185">Reference proteome</keyword>
<feature type="transmembrane region" description="Helical" evidence="1">
    <location>
        <begin position="25"/>
        <end position="46"/>
    </location>
</feature>
<sequence length="80" mass="8529">MLDSHNGIVPNVLYCMKFRGSLDKFIVRTPLIGCAALSVSFLPSLVVCVVCPKSCLLPPHGLIVGGSTRREHGPALIPTD</sequence>
<organism evidence="2 3">
    <name type="scientific">Aspergillus pseudotamarii</name>
    <dbReference type="NCBI Taxonomy" id="132259"/>
    <lineage>
        <taxon>Eukaryota</taxon>
        <taxon>Fungi</taxon>
        <taxon>Dikarya</taxon>
        <taxon>Ascomycota</taxon>
        <taxon>Pezizomycotina</taxon>
        <taxon>Eurotiomycetes</taxon>
        <taxon>Eurotiomycetidae</taxon>
        <taxon>Eurotiales</taxon>
        <taxon>Aspergillaceae</taxon>
        <taxon>Aspergillus</taxon>
        <taxon>Aspergillus subgen. Circumdati</taxon>
    </lineage>
</organism>
<dbReference type="RefSeq" id="XP_031907623.1">
    <property type="nucleotide sequence ID" value="XM_032056245.1"/>
</dbReference>
<keyword evidence="1" id="KW-1133">Transmembrane helix</keyword>
<gene>
    <name evidence="2" type="ORF">BDV38DRAFT_264009</name>
</gene>
<protein>
    <submittedName>
        <fullName evidence="2">Uncharacterized protein</fullName>
    </submittedName>
</protein>
<accession>A0A5N6SCZ4</accession>
<keyword evidence="1" id="KW-0472">Membrane</keyword>
<dbReference type="GeneID" id="43640455"/>
<evidence type="ECO:0000313" key="2">
    <source>
        <dbReference type="EMBL" id="KAE8131560.1"/>
    </source>
</evidence>
<dbReference type="Proteomes" id="UP000325672">
    <property type="component" value="Unassembled WGS sequence"/>
</dbReference>
<dbReference type="EMBL" id="ML743655">
    <property type="protein sequence ID" value="KAE8131560.1"/>
    <property type="molecule type" value="Genomic_DNA"/>
</dbReference>
<keyword evidence="1" id="KW-0812">Transmembrane</keyword>
<reference evidence="2 3" key="1">
    <citation type="submission" date="2019-04" db="EMBL/GenBank/DDBJ databases">
        <title>Friends and foes A comparative genomics study of 23 Aspergillus species from section Flavi.</title>
        <authorList>
            <consortium name="DOE Joint Genome Institute"/>
            <person name="Kjaerbolling I."/>
            <person name="Vesth T."/>
            <person name="Frisvad J.C."/>
            <person name="Nybo J.L."/>
            <person name="Theobald S."/>
            <person name="Kildgaard S."/>
            <person name="Isbrandt T."/>
            <person name="Kuo A."/>
            <person name="Sato A."/>
            <person name="Lyhne E.K."/>
            <person name="Kogle M.E."/>
            <person name="Wiebenga A."/>
            <person name="Kun R.S."/>
            <person name="Lubbers R.J."/>
            <person name="Makela M.R."/>
            <person name="Barry K."/>
            <person name="Chovatia M."/>
            <person name="Clum A."/>
            <person name="Daum C."/>
            <person name="Haridas S."/>
            <person name="He G."/>
            <person name="LaButti K."/>
            <person name="Lipzen A."/>
            <person name="Mondo S."/>
            <person name="Riley R."/>
            <person name="Salamov A."/>
            <person name="Simmons B.A."/>
            <person name="Magnuson J.K."/>
            <person name="Henrissat B."/>
            <person name="Mortensen U.H."/>
            <person name="Larsen T.O."/>
            <person name="Devries R.P."/>
            <person name="Grigoriev I.V."/>
            <person name="Machida M."/>
            <person name="Baker S.E."/>
            <person name="Andersen M.R."/>
        </authorList>
    </citation>
    <scope>NUCLEOTIDE SEQUENCE [LARGE SCALE GENOMIC DNA]</scope>
    <source>
        <strain evidence="2 3">CBS 117625</strain>
    </source>
</reference>
<evidence type="ECO:0000256" key="1">
    <source>
        <dbReference type="SAM" id="Phobius"/>
    </source>
</evidence>
<proteinExistence type="predicted"/>
<dbReference type="AlphaFoldDB" id="A0A5N6SCZ4"/>
<evidence type="ECO:0000313" key="3">
    <source>
        <dbReference type="Proteomes" id="UP000325672"/>
    </source>
</evidence>
<name>A0A5N6SCZ4_ASPPS</name>